<dbReference type="OrthoDB" id="10263032at2759"/>
<dbReference type="Gene3D" id="1.25.40.1010">
    <property type="match status" value="1"/>
</dbReference>
<dbReference type="Proteomes" id="UP000714618">
    <property type="component" value="Unassembled WGS sequence"/>
</dbReference>
<feature type="region of interest" description="Disordered" evidence="4">
    <location>
        <begin position="535"/>
        <end position="588"/>
    </location>
</feature>
<comment type="caution">
    <text evidence="5">The sequence shown here is derived from an EMBL/GenBank/DDBJ whole genome shotgun (WGS) entry which is preliminary data.</text>
</comment>
<feature type="compositionally biased region" description="Basic and acidic residues" evidence="4">
    <location>
        <begin position="574"/>
        <end position="588"/>
    </location>
</feature>
<evidence type="ECO:0000256" key="3">
    <source>
        <dbReference type="PROSITE-ProRule" id="PRU00339"/>
    </source>
</evidence>
<dbReference type="PROSITE" id="PS50005">
    <property type="entry name" value="TPR"/>
    <property type="match status" value="1"/>
</dbReference>
<dbReference type="AlphaFoldDB" id="A0A9N8K1G0"/>
<keyword evidence="6" id="KW-1185">Reference proteome</keyword>
<dbReference type="SUPFAM" id="SSF48452">
    <property type="entry name" value="TPR-like"/>
    <property type="match status" value="1"/>
</dbReference>
<dbReference type="InterPro" id="IPR021183">
    <property type="entry name" value="NatA_aux_su"/>
</dbReference>
<reference evidence="5" key="1">
    <citation type="submission" date="2020-06" db="EMBL/GenBank/DDBJ databases">
        <authorList>
            <person name="Onetto C."/>
        </authorList>
    </citation>
    <scope>NUCLEOTIDE SEQUENCE</scope>
</reference>
<organism evidence="5 6">
    <name type="scientific">Aureobasidium mustum</name>
    <dbReference type="NCBI Taxonomy" id="2773714"/>
    <lineage>
        <taxon>Eukaryota</taxon>
        <taxon>Fungi</taxon>
        <taxon>Dikarya</taxon>
        <taxon>Ascomycota</taxon>
        <taxon>Pezizomycotina</taxon>
        <taxon>Dothideomycetes</taxon>
        <taxon>Dothideomycetidae</taxon>
        <taxon>Dothideales</taxon>
        <taxon>Saccotheciaceae</taxon>
        <taxon>Aureobasidium</taxon>
    </lineage>
</organism>
<evidence type="ECO:0000256" key="2">
    <source>
        <dbReference type="ARBA" id="ARBA00022803"/>
    </source>
</evidence>
<dbReference type="SMART" id="SM00028">
    <property type="entry name" value="TPR"/>
    <property type="match status" value="5"/>
</dbReference>
<evidence type="ECO:0000256" key="4">
    <source>
        <dbReference type="SAM" id="MobiDB-lite"/>
    </source>
</evidence>
<dbReference type="InterPro" id="IPR019734">
    <property type="entry name" value="TPR_rpt"/>
</dbReference>
<name>A0A9N8K1G0_9PEZI</name>
<gene>
    <name evidence="5" type="ORF">AWRI4233_LOCUS6720</name>
</gene>
<evidence type="ECO:0000313" key="5">
    <source>
        <dbReference type="EMBL" id="CAD0097896.1"/>
    </source>
</evidence>
<feature type="repeat" description="TPR" evidence="3">
    <location>
        <begin position="70"/>
        <end position="103"/>
    </location>
</feature>
<feature type="compositionally biased region" description="Basic and acidic residues" evidence="4">
    <location>
        <begin position="539"/>
        <end position="562"/>
    </location>
</feature>
<dbReference type="InterPro" id="IPR011990">
    <property type="entry name" value="TPR-like_helical_dom_sf"/>
</dbReference>
<evidence type="ECO:0000256" key="1">
    <source>
        <dbReference type="ARBA" id="ARBA00022737"/>
    </source>
</evidence>
<proteinExistence type="predicted"/>
<sequence length="683" mass="78352">MSVPLSSKEQSLFKQVVQLYESKQYKRVLKKVPNHGDTQAMKALILNSQGKTEEAFDLAKLALKNAMKSNVCWHVYGLLYRSVKNYDEAIKAYKFALRLDPDSRQIQRDLSLLQAQTRDWKGLVDSRRTMLTASSGVRANWTAMAIAHHMAGDYQAAEKVLTMYEETLKVPPPPTDLEHHEAVLYKNTIIAESGDYERALKGLKAIYKSNPDRTAVMELRAEYLLKLDRKEEAEKAYRNLLERNAERRAYYDGLEKCLGLDRNDPAAHKQLLDLRVPLDFLQGDAFREAADAYLTRVFRKGVPSTFANVKALYNDESKKQTIEQLVLGYVSQNNEENGKNWDLAVNYFLAQHYDYHLCRNLEKASEYIEKTISLNTNPQDYTFHLTKARITKHSDRYINTKCAKYQLRNNQNDTAIETMGLFTRKEANGGPLGDLLDMQCMWYLYEDGEAYKRQNKLGLALKRFKSIHDIFDVWYEDQFDFHSFSLRKGMIRAYVDMIRWEDHLRQHPFYSRAAYSAIDIYVKLFDDPNYGSTNGDLSDADKKKAEKKARKEKEKAEADKKAAAAAKATATSEEVVKKEDTDPQGDELLKTKDPLAEAMKYLSPLLEQSPLNIKSQQAGFEVFVRREKYLPALKCLVAASKIDAGDATVKEQTARLRKTLSELKEPLPEKIKEVIDAELATLP</sequence>
<dbReference type="PANTHER" id="PTHR22767:SF2">
    <property type="entry name" value="N(ALPHA)-ACETYLTRANSFERASE 15_16, ISOFORM A"/>
    <property type="match status" value="1"/>
</dbReference>
<accession>A0A9N8K1G0</accession>
<keyword evidence="2 3" id="KW-0802">TPR repeat</keyword>
<evidence type="ECO:0008006" key="7">
    <source>
        <dbReference type="Google" id="ProtNLM"/>
    </source>
</evidence>
<dbReference type="Pfam" id="PF13181">
    <property type="entry name" value="TPR_8"/>
    <property type="match status" value="1"/>
</dbReference>
<keyword evidence="1" id="KW-0677">Repeat</keyword>
<dbReference type="GO" id="GO:0031415">
    <property type="term" value="C:NatA complex"/>
    <property type="evidence" value="ECO:0007669"/>
    <property type="project" value="TreeGrafter"/>
</dbReference>
<dbReference type="Pfam" id="PF12569">
    <property type="entry name" value="NatA_aux_su"/>
    <property type="match status" value="2"/>
</dbReference>
<dbReference type="EMBL" id="CAIJEO010000008">
    <property type="protein sequence ID" value="CAD0097896.1"/>
    <property type="molecule type" value="Genomic_DNA"/>
</dbReference>
<dbReference type="PANTHER" id="PTHR22767">
    <property type="entry name" value="N-TERMINAL ACETYLTRANSFERASE-RELATED"/>
    <property type="match status" value="1"/>
</dbReference>
<dbReference type="PIRSF" id="PIRSF000422">
    <property type="entry name" value="N-terminal-AcTrfase-A_aux_su"/>
    <property type="match status" value="1"/>
</dbReference>
<dbReference type="Gene3D" id="1.25.40.1040">
    <property type="match status" value="1"/>
</dbReference>
<protein>
    <recommendedName>
        <fullName evidence="7">N-terminal acetyltransferase A, auxiliary subunit</fullName>
    </recommendedName>
</protein>
<evidence type="ECO:0000313" key="6">
    <source>
        <dbReference type="Proteomes" id="UP000714618"/>
    </source>
</evidence>